<keyword evidence="15" id="KW-1185">Reference proteome</keyword>
<dbReference type="OrthoDB" id="2789670at2759"/>
<keyword evidence="10 13" id="KW-0408">Iron</keyword>
<dbReference type="EMBL" id="RWJN01000150">
    <property type="protein sequence ID" value="TCD66094.1"/>
    <property type="molecule type" value="Genomic_DNA"/>
</dbReference>
<sequence length="423" mass="47357">MSINSYEAAVNLLDKRGAIYSDRPRMPMIKELLGWSWNLVVMSYSEGFAAHRKLIQQRLSATVVAKEYRPVMYRETKVLLRNLLSSPDEYLHHLKSMTGAIVMMITYGHSVAPEGDEYIKLAENVRETGGGAHGSVLIDFLPWLQYVPAWFPGAGFKRHAEYARSLHLTMRSEPYEEVKQLMAAGTAAPSLVSNLIEDNHTENNPEIEDFIKNIGGVIYSAGADTSVTVLTDFVLAMMRNPHVQARAQKELDEVVGHSRLPEFSDRTDLPYISGIVKESLRWRAVAPLGVVHSVTENDEYRGMFIPKSTAVLPNLNAMLHDSERVYPNHDDFDPTRHIVEGSKDAAPDPARAVFGFGRWICPGRFFQENDGHSGRLSAVHPRPQAPGSWELLGPGDTDKAGPVVCRLLRPFDGEIRYEQESEC</sequence>
<dbReference type="InterPro" id="IPR050364">
    <property type="entry name" value="Cytochrome_P450_fung"/>
</dbReference>
<evidence type="ECO:0000256" key="9">
    <source>
        <dbReference type="ARBA" id="ARBA00023002"/>
    </source>
</evidence>
<evidence type="ECO:0000313" key="14">
    <source>
        <dbReference type="EMBL" id="TCD66094.1"/>
    </source>
</evidence>
<dbReference type="Pfam" id="PF00067">
    <property type="entry name" value="p450"/>
    <property type="match status" value="1"/>
</dbReference>
<dbReference type="PRINTS" id="PR00463">
    <property type="entry name" value="EP450I"/>
</dbReference>
<accession>A0A4R0RU10</accession>
<dbReference type="SUPFAM" id="SSF48264">
    <property type="entry name" value="Cytochrome P450"/>
    <property type="match status" value="1"/>
</dbReference>
<dbReference type="GO" id="GO:0004497">
    <property type="term" value="F:monooxygenase activity"/>
    <property type="evidence" value="ECO:0007669"/>
    <property type="project" value="UniProtKB-KW"/>
</dbReference>
<keyword evidence="5 13" id="KW-0349">Heme</keyword>
<keyword evidence="8" id="KW-1133">Transmembrane helix</keyword>
<keyword evidence="6" id="KW-0812">Transmembrane</keyword>
<dbReference type="STRING" id="92696.A0A4R0RU10"/>
<comment type="cofactor">
    <cofactor evidence="1 13">
        <name>heme</name>
        <dbReference type="ChEBI" id="CHEBI:30413"/>
    </cofactor>
</comment>
<gene>
    <name evidence="14" type="ORF">EIP91_001852</name>
</gene>
<dbReference type="GO" id="GO:0016705">
    <property type="term" value="F:oxidoreductase activity, acting on paired donors, with incorporation or reduction of molecular oxygen"/>
    <property type="evidence" value="ECO:0007669"/>
    <property type="project" value="InterPro"/>
</dbReference>
<comment type="similarity">
    <text evidence="4">Belongs to the cytochrome P450 family.</text>
</comment>
<dbReference type="GO" id="GO:0016020">
    <property type="term" value="C:membrane"/>
    <property type="evidence" value="ECO:0007669"/>
    <property type="project" value="UniProtKB-SubCell"/>
</dbReference>
<dbReference type="InterPro" id="IPR002401">
    <property type="entry name" value="Cyt_P450_E_grp-I"/>
</dbReference>
<evidence type="ECO:0000256" key="12">
    <source>
        <dbReference type="ARBA" id="ARBA00023136"/>
    </source>
</evidence>
<evidence type="ECO:0000256" key="13">
    <source>
        <dbReference type="PIRSR" id="PIRSR602401-1"/>
    </source>
</evidence>
<dbReference type="GO" id="GO:0020037">
    <property type="term" value="F:heme binding"/>
    <property type="evidence" value="ECO:0007669"/>
    <property type="project" value="InterPro"/>
</dbReference>
<evidence type="ECO:0000313" key="15">
    <source>
        <dbReference type="Proteomes" id="UP000292702"/>
    </source>
</evidence>
<organism evidence="14 15">
    <name type="scientific">Steccherinum ochraceum</name>
    <dbReference type="NCBI Taxonomy" id="92696"/>
    <lineage>
        <taxon>Eukaryota</taxon>
        <taxon>Fungi</taxon>
        <taxon>Dikarya</taxon>
        <taxon>Basidiomycota</taxon>
        <taxon>Agaricomycotina</taxon>
        <taxon>Agaricomycetes</taxon>
        <taxon>Polyporales</taxon>
        <taxon>Steccherinaceae</taxon>
        <taxon>Steccherinum</taxon>
    </lineage>
</organism>
<keyword evidence="11" id="KW-0503">Monooxygenase</keyword>
<comment type="subcellular location">
    <subcellularLocation>
        <location evidence="2">Membrane</location>
        <topology evidence="2">Single-pass membrane protein</topology>
    </subcellularLocation>
</comment>
<evidence type="ECO:0000256" key="4">
    <source>
        <dbReference type="ARBA" id="ARBA00010617"/>
    </source>
</evidence>
<evidence type="ECO:0000256" key="10">
    <source>
        <dbReference type="ARBA" id="ARBA00023004"/>
    </source>
</evidence>
<comment type="pathway">
    <text evidence="3">Secondary metabolite biosynthesis.</text>
</comment>
<protein>
    <recommendedName>
        <fullName evidence="16">Cytochrome P450</fullName>
    </recommendedName>
</protein>
<evidence type="ECO:0008006" key="16">
    <source>
        <dbReference type="Google" id="ProtNLM"/>
    </source>
</evidence>
<dbReference type="AlphaFoldDB" id="A0A4R0RU10"/>
<evidence type="ECO:0000256" key="3">
    <source>
        <dbReference type="ARBA" id="ARBA00005179"/>
    </source>
</evidence>
<dbReference type="Gene3D" id="1.10.630.10">
    <property type="entry name" value="Cytochrome P450"/>
    <property type="match status" value="1"/>
</dbReference>
<evidence type="ECO:0000256" key="2">
    <source>
        <dbReference type="ARBA" id="ARBA00004167"/>
    </source>
</evidence>
<evidence type="ECO:0000256" key="7">
    <source>
        <dbReference type="ARBA" id="ARBA00022723"/>
    </source>
</evidence>
<proteinExistence type="inferred from homology"/>
<dbReference type="CDD" id="cd11065">
    <property type="entry name" value="CYP64-like"/>
    <property type="match status" value="1"/>
</dbReference>
<dbReference type="Proteomes" id="UP000292702">
    <property type="component" value="Unassembled WGS sequence"/>
</dbReference>
<evidence type="ECO:0000256" key="1">
    <source>
        <dbReference type="ARBA" id="ARBA00001971"/>
    </source>
</evidence>
<name>A0A4R0RU10_9APHY</name>
<dbReference type="PANTHER" id="PTHR46300">
    <property type="entry name" value="P450, PUTATIVE (EUROFUNG)-RELATED-RELATED"/>
    <property type="match status" value="1"/>
</dbReference>
<dbReference type="InterPro" id="IPR036396">
    <property type="entry name" value="Cyt_P450_sf"/>
</dbReference>
<reference evidence="14 15" key="1">
    <citation type="submission" date="2018-11" db="EMBL/GenBank/DDBJ databases">
        <title>Genome assembly of Steccherinum ochraceum LE-BIN_3174, the white-rot fungus of the Steccherinaceae family (The Residual Polyporoid clade, Polyporales, Basidiomycota).</title>
        <authorList>
            <person name="Fedorova T.V."/>
            <person name="Glazunova O.A."/>
            <person name="Landesman E.O."/>
            <person name="Moiseenko K.V."/>
            <person name="Psurtseva N.V."/>
            <person name="Savinova O.S."/>
            <person name="Shakhova N.V."/>
            <person name="Tyazhelova T.V."/>
            <person name="Vasina D.V."/>
        </authorList>
    </citation>
    <scope>NUCLEOTIDE SEQUENCE [LARGE SCALE GENOMIC DNA]</scope>
    <source>
        <strain evidence="14 15">LE-BIN_3174</strain>
    </source>
</reference>
<keyword evidence="12" id="KW-0472">Membrane</keyword>
<evidence type="ECO:0000256" key="11">
    <source>
        <dbReference type="ARBA" id="ARBA00023033"/>
    </source>
</evidence>
<keyword evidence="9" id="KW-0560">Oxidoreductase</keyword>
<comment type="caution">
    <text evidence="14">The sequence shown here is derived from an EMBL/GenBank/DDBJ whole genome shotgun (WGS) entry which is preliminary data.</text>
</comment>
<keyword evidence="7 13" id="KW-0479">Metal-binding</keyword>
<evidence type="ECO:0000256" key="5">
    <source>
        <dbReference type="ARBA" id="ARBA00022617"/>
    </source>
</evidence>
<dbReference type="GO" id="GO:0005506">
    <property type="term" value="F:iron ion binding"/>
    <property type="evidence" value="ECO:0007669"/>
    <property type="project" value="InterPro"/>
</dbReference>
<feature type="binding site" description="axial binding residue" evidence="13">
    <location>
        <position position="361"/>
    </location>
    <ligand>
        <name>heme</name>
        <dbReference type="ChEBI" id="CHEBI:30413"/>
    </ligand>
    <ligandPart>
        <name>Fe</name>
        <dbReference type="ChEBI" id="CHEBI:18248"/>
    </ligandPart>
</feature>
<dbReference type="PANTHER" id="PTHR46300:SF7">
    <property type="entry name" value="P450, PUTATIVE (EUROFUNG)-RELATED"/>
    <property type="match status" value="1"/>
</dbReference>
<evidence type="ECO:0000256" key="8">
    <source>
        <dbReference type="ARBA" id="ARBA00022989"/>
    </source>
</evidence>
<evidence type="ECO:0000256" key="6">
    <source>
        <dbReference type="ARBA" id="ARBA00022692"/>
    </source>
</evidence>
<dbReference type="InterPro" id="IPR001128">
    <property type="entry name" value="Cyt_P450"/>
</dbReference>